<evidence type="ECO:0000313" key="3">
    <source>
        <dbReference type="Proteomes" id="UP000486351"/>
    </source>
</evidence>
<organism evidence="2 3">
    <name type="scientific">Phytophthora fragariae</name>
    <dbReference type="NCBI Taxonomy" id="53985"/>
    <lineage>
        <taxon>Eukaryota</taxon>
        <taxon>Sar</taxon>
        <taxon>Stramenopiles</taxon>
        <taxon>Oomycota</taxon>
        <taxon>Peronosporomycetes</taxon>
        <taxon>Peronosporales</taxon>
        <taxon>Peronosporaceae</taxon>
        <taxon>Phytophthora</taxon>
    </lineage>
</organism>
<proteinExistence type="predicted"/>
<name>A0A6G0SBY5_9STRA</name>
<evidence type="ECO:0000256" key="1">
    <source>
        <dbReference type="SAM" id="Coils"/>
    </source>
</evidence>
<dbReference type="AlphaFoldDB" id="A0A6G0SBY5"/>
<evidence type="ECO:0000313" key="2">
    <source>
        <dbReference type="EMBL" id="KAE9354331.1"/>
    </source>
</evidence>
<dbReference type="EMBL" id="QXFY01000157">
    <property type="protein sequence ID" value="KAE9354331.1"/>
    <property type="molecule type" value="Genomic_DNA"/>
</dbReference>
<protein>
    <submittedName>
        <fullName evidence="2">Uncharacterized protein</fullName>
    </submittedName>
</protein>
<reference evidence="2 3" key="1">
    <citation type="submission" date="2018-09" db="EMBL/GenBank/DDBJ databases">
        <title>Genomic investigation of the strawberry pathogen Phytophthora fragariae indicates pathogenicity is determined by transcriptional variation in three key races.</title>
        <authorList>
            <person name="Adams T.M."/>
            <person name="Armitage A.D."/>
            <person name="Sobczyk M.K."/>
            <person name="Bates H.J."/>
            <person name="Dunwell J.M."/>
            <person name="Nellist C.F."/>
            <person name="Harrison R.J."/>
        </authorList>
    </citation>
    <scope>NUCLEOTIDE SEQUENCE [LARGE SCALE GENOMIC DNA]</scope>
    <source>
        <strain evidence="2 3">NOV-77</strain>
    </source>
</reference>
<dbReference type="Proteomes" id="UP000486351">
    <property type="component" value="Unassembled WGS sequence"/>
</dbReference>
<gene>
    <name evidence="2" type="ORF">PF008_g4587</name>
</gene>
<sequence>MLMFSLGPRSERSAFLRWREFYEDFVWTPETTIISRNQVTQFFFSIVTATAEDQLCRQLKRLHLDVSAEAEVVGNQLELAQESHEACESYVKARKGNYNKWVADQAQLAVSVTEARHGGAVNSGSTKYYGYIYPIAVRCGRALDGGAQHWLAKDRISHEQLKRIAEFGRVHGAVVREATHYVNNMEVQLKRQFEADCAGVRAQAAAFVAKTSADNEGLKRRVKELVAQVKGLRKQINVLKEEKTQTN</sequence>
<keyword evidence="1" id="KW-0175">Coiled coil</keyword>
<feature type="coiled-coil region" evidence="1">
    <location>
        <begin position="208"/>
        <end position="242"/>
    </location>
</feature>
<comment type="caution">
    <text evidence="2">The sequence shown here is derived from an EMBL/GenBank/DDBJ whole genome shotgun (WGS) entry which is preliminary data.</text>
</comment>
<accession>A0A6G0SBY5</accession>